<dbReference type="RefSeq" id="WP_099349140.1">
    <property type="nucleotide sequence ID" value="NZ_AP023326.1"/>
</dbReference>
<name>A0A6S6PKK3_ACEAC</name>
<evidence type="ECO:0000313" key="3">
    <source>
        <dbReference type="Proteomes" id="UP000515220"/>
    </source>
</evidence>
<evidence type="ECO:0000313" key="2">
    <source>
        <dbReference type="EMBL" id="BCI68368.1"/>
    </source>
</evidence>
<dbReference type="PANTHER" id="PTHR45947">
    <property type="entry name" value="SULFOQUINOVOSYL TRANSFERASE SQD2"/>
    <property type="match status" value="1"/>
</dbReference>
<dbReference type="SUPFAM" id="SSF53756">
    <property type="entry name" value="UDP-Glycosyltransferase/glycogen phosphorylase"/>
    <property type="match status" value="1"/>
</dbReference>
<dbReference type="Proteomes" id="UP000515220">
    <property type="component" value="Chromosome"/>
</dbReference>
<dbReference type="InterPro" id="IPR050194">
    <property type="entry name" value="Glycosyltransferase_grp1"/>
</dbReference>
<dbReference type="InterPro" id="IPR028098">
    <property type="entry name" value="Glyco_trans_4-like_N"/>
</dbReference>
<dbReference type="Pfam" id="PF13692">
    <property type="entry name" value="Glyco_trans_1_4"/>
    <property type="match status" value="1"/>
</dbReference>
<keyword evidence="2" id="KW-0808">Transferase</keyword>
<dbReference type="AlphaFoldDB" id="A0A6S6PKK3"/>
<dbReference type="GO" id="GO:0016757">
    <property type="term" value="F:glycosyltransferase activity"/>
    <property type="evidence" value="ECO:0007669"/>
    <property type="project" value="UniProtKB-ARBA"/>
</dbReference>
<evidence type="ECO:0000259" key="1">
    <source>
        <dbReference type="Pfam" id="PF13439"/>
    </source>
</evidence>
<dbReference type="Pfam" id="PF13439">
    <property type="entry name" value="Glyco_transf_4"/>
    <property type="match status" value="1"/>
</dbReference>
<protein>
    <submittedName>
        <fullName evidence="2">Glycosyl transferase</fullName>
    </submittedName>
</protein>
<dbReference type="Gene3D" id="3.40.50.2000">
    <property type="entry name" value="Glycogen Phosphorylase B"/>
    <property type="match status" value="2"/>
</dbReference>
<dbReference type="PANTHER" id="PTHR45947:SF3">
    <property type="entry name" value="SULFOQUINOVOSYL TRANSFERASE SQD2"/>
    <property type="match status" value="1"/>
</dbReference>
<proteinExistence type="predicted"/>
<organism evidence="2 3">
    <name type="scientific">Acetobacter aceti</name>
    <dbReference type="NCBI Taxonomy" id="435"/>
    <lineage>
        <taxon>Bacteria</taxon>
        <taxon>Pseudomonadati</taxon>
        <taxon>Pseudomonadota</taxon>
        <taxon>Alphaproteobacteria</taxon>
        <taxon>Acetobacterales</taxon>
        <taxon>Acetobacteraceae</taxon>
        <taxon>Acetobacter</taxon>
        <taxon>Acetobacter subgen. Acetobacter</taxon>
    </lineage>
</organism>
<reference evidence="2 3" key="1">
    <citation type="submission" date="2020-07" db="EMBL/GenBank/DDBJ databases">
        <title>Complete Genome Sequence of an acetic acid bacterium, Acetobacter aceti JCM20276.</title>
        <authorList>
            <person name="Hirose Y."/>
            <person name="Mihara H."/>
        </authorList>
    </citation>
    <scope>NUCLEOTIDE SEQUENCE [LARGE SCALE GENOMIC DNA]</scope>
    <source>
        <strain evidence="2 3">JCM20276</strain>
    </source>
</reference>
<feature type="domain" description="Glycosyltransferase subfamily 4-like N-terminal" evidence="1">
    <location>
        <begin position="14"/>
        <end position="166"/>
    </location>
</feature>
<sequence>MRILIATDAWTPQVNGVVRTMTTIVSMLRAKGHVVEVIGPDRFRTMPCPSYPEIPLALNPGRRFRELAKIFRPNVLHIVTEGPVGWAAWRWARKHGLPFTTSYHTRFPEYVQARLGWGLNPAYALLRRFHNRAQGTLAATASLREDLSARGFTRVVPWTRGVDLARFTPEPRRDWKAELGISGPVFIHVGRLAVEKNIEAFLSLDLPGTKVVVGDGPHRAALEKNFPQAIFTGRLEEGALAAAYAGGDVFVFPSLTDTFGLVVLEALSCGTPVAAYNVTGPKDILAGAEGCVGAVSDDLHVACLQALKGDRAACRAHAERFTWETCADMFENMLVPF</sequence>
<dbReference type="EMBL" id="AP023326">
    <property type="protein sequence ID" value="BCI68368.1"/>
    <property type="molecule type" value="Genomic_DNA"/>
</dbReference>
<gene>
    <name evidence="2" type="ORF">AAJCM20276_29920</name>
</gene>
<dbReference type="CDD" id="cd03814">
    <property type="entry name" value="GT4-like"/>
    <property type="match status" value="1"/>
</dbReference>
<accession>A0A6S6PKK3</accession>